<dbReference type="SMART" id="SM00528">
    <property type="entry name" value="HNS"/>
    <property type="match status" value="1"/>
</dbReference>
<dbReference type="Pfam" id="PF00816">
    <property type="entry name" value="Histone_HNS"/>
    <property type="match status" value="1"/>
</dbReference>
<sequence>MTTYKELLEQRNSLDAQIQQARNRELSDATAKARALVAEFGLTSEDVFGKRKAVSSRAGTKVAPKYRNPSTGETWTGRGKPPKWIADVNREEYLIPA</sequence>
<evidence type="ECO:0000256" key="1">
    <source>
        <dbReference type="ARBA" id="ARBA00004453"/>
    </source>
</evidence>
<reference evidence="8" key="1">
    <citation type="journal article" date="2019" name="Int. J. Syst. Evol. Microbiol.">
        <title>The Global Catalogue of Microorganisms (GCM) 10K type strain sequencing project: providing services to taxonomists for standard genome sequencing and annotation.</title>
        <authorList>
            <consortium name="The Broad Institute Genomics Platform"/>
            <consortium name="The Broad Institute Genome Sequencing Center for Infectious Disease"/>
            <person name="Wu L."/>
            <person name="Ma J."/>
        </authorList>
    </citation>
    <scope>NUCLEOTIDE SEQUENCE [LARGE SCALE GENOMIC DNA]</scope>
    <source>
        <strain evidence="8">CCUG 2113</strain>
    </source>
</reference>
<dbReference type="SUPFAM" id="SSF81273">
    <property type="entry name" value="H-NS histone-like proteins"/>
    <property type="match status" value="1"/>
</dbReference>
<comment type="similarity">
    <text evidence="2">Belongs to the histone-like protein H-NS family.</text>
</comment>
<evidence type="ECO:0000256" key="5">
    <source>
        <dbReference type="SAM" id="MobiDB-lite"/>
    </source>
</evidence>
<keyword evidence="8" id="KW-1185">Reference proteome</keyword>
<accession>A0ABV8DHH5</accession>
<evidence type="ECO:0000313" key="7">
    <source>
        <dbReference type="EMBL" id="MFC3937820.1"/>
    </source>
</evidence>
<dbReference type="RefSeq" id="WP_055392892.1">
    <property type="nucleotide sequence ID" value="NZ_JAMXAX010000242.1"/>
</dbReference>
<dbReference type="PANTHER" id="PTHR38097">
    <property type="match status" value="1"/>
</dbReference>
<dbReference type="EMBL" id="JBHSAJ010000129">
    <property type="protein sequence ID" value="MFC3937820.1"/>
    <property type="molecule type" value="Genomic_DNA"/>
</dbReference>
<evidence type="ECO:0000256" key="2">
    <source>
        <dbReference type="ARBA" id="ARBA00010610"/>
    </source>
</evidence>
<keyword evidence="3" id="KW-0963">Cytoplasm</keyword>
<evidence type="ECO:0000256" key="3">
    <source>
        <dbReference type="ARBA" id="ARBA00022490"/>
    </source>
</evidence>
<organism evidence="7 8">
    <name type="scientific">Acidovorax facilis</name>
    <dbReference type="NCBI Taxonomy" id="12917"/>
    <lineage>
        <taxon>Bacteria</taxon>
        <taxon>Pseudomonadati</taxon>
        <taxon>Pseudomonadota</taxon>
        <taxon>Betaproteobacteria</taxon>
        <taxon>Burkholderiales</taxon>
        <taxon>Comamonadaceae</taxon>
        <taxon>Acidovorax</taxon>
    </lineage>
</organism>
<proteinExistence type="inferred from homology"/>
<evidence type="ECO:0000259" key="6">
    <source>
        <dbReference type="SMART" id="SM00528"/>
    </source>
</evidence>
<protein>
    <submittedName>
        <fullName evidence="7">H-NS family nucleoid-associated regulatory protein</fullName>
    </submittedName>
</protein>
<feature type="region of interest" description="Disordered" evidence="5">
    <location>
        <begin position="58"/>
        <end position="80"/>
    </location>
</feature>
<dbReference type="Proteomes" id="UP001595693">
    <property type="component" value="Unassembled WGS sequence"/>
</dbReference>
<evidence type="ECO:0000313" key="8">
    <source>
        <dbReference type="Proteomes" id="UP001595693"/>
    </source>
</evidence>
<gene>
    <name evidence="7" type="ORF">ACFOW3_24635</name>
</gene>
<dbReference type="PANTHER" id="PTHR38097:SF2">
    <property type="entry name" value="DNA-BINDING PROTEIN STPA"/>
    <property type="match status" value="1"/>
</dbReference>
<feature type="domain" description="DNA-binding protein H-NS-like C-terminal" evidence="6">
    <location>
        <begin position="56"/>
        <end position="95"/>
    </location>
</feature>
<keyword evidence="4" id="KW-0238">DNA-binding</keyword>
<name>A0ABV8DHH5_9BURK</name>
<dbReference type="Gene3D" id="3.30.160.510">
    <property type="entry name" value="Histone-like nucleoid-structuring protein H-NS"/>
    <property type="match status" value="1"/>
</dbReference>
<comment type="subcellular location">
    <subcellularLocation>
        <location evidence="1">Cytoplasm</location>
        <location evidence="1">Nucleoid</location>
    </subcellularLocation>
</comment>
<evidence type="ECO:0000256" key="4">
    <source>
        <dbReference type="ARBA" id="ARBA00023125"/>
    </source>
</evidence>
<dbReference type="InterPro" id="IPR027444">
    <property type="entry name" value="H-NS_C_dom"/>
</dbReference>
<comment type="caution">
    <text evidence="7">The sequence shown here is derived from an EMBL/GenBank/DDBJ whole genome shotgun (WGS) entry which is preliminary data.</text>
</comment>